<dbReference type="EMBL" id="GACK01002563">
    <property type="protein sequence ID" value="JAA62471.1"/>
    <property type="molecule type" value="mRNA"/>
</dbReference>
<reference evidence="10" key="1">
    <citation type="submission" date="2012-11" db="EMBL/GenBank/DDBJ databases">
        <authorList>
            <person name="Lucero-Rivera Y.E."/>
            <person name="Tovar-Ramirez D."/>
        </authorList>
    </citation>
    <scope>NUCLEOTIDE SEQUENCE</scope>
    <source>
        <tissue evidence="10">Salivary gland</tissue>
    </source>
</reference>
<feature type="region of interest" description="Disordered" evidence="7">
    <location>
        <begin position="237"/>
        <end position="373"/>
    </location>
</feature>
<dbReference type="GO" id="GO:0004867">
    <property type="term" value="F:serine-type endopeptidase inhibitor activity"/>
    <property type="evidence" value="ECO:0007669"/>
    <property type="project" value="UniProtKB-KW"/>
</dbReference>
<evidence type="ECO:0000256" key="7">
    <source>
        <dbReference type="SAM" id="MobiDB-lite"/>
    </source>
</evidence>
<feature type="non-terminal residue" evidence="10">
    <location>
        <position position="1"/>
    </location>
</feature>
<keyword evidence="5" id="KW-0722">Serine protease inhibitor</keyword>
<feature type="compositionally biased region" description="Gly residues" evidence="7">
    <location>
        <begin position="344"/>
        <end position="353"/>
    </location>
</feature>
<dbReference type="Pfam" id="PF00014">
    <property type="entry name" value="Kunitz_BPTI"/>
    <property type="match status" value="2"/>
</dbReference>
<dbReference type="PRINTS" id="PR00759">
    <property type="entry name" value="BASICPTASE"/>
</dbReference>
<evidence type="ECO:0000256" key="5">
    <source>
        <dbReference type="ARBA" id="ARBA00022900"/>
    </source>
</evidence>
<dbReference type="SMART" id="SM00131">
    <property type="entry name" value="KU"/>
    <property type="match status" value="2"/>
</dbReference>
<evidence type="ECO:0000256" key="3">
    <source>
        <dbReference type="ARBA" id="ARBA00022690"/>
    </source>
</evidence>
<keyword evidence="8" id="KW-1133">Transmembrane helix</keyword>
<dbReference type="GO" id="GO:0005576">
    <property type="term" value="C:extracellular region"/>
    <property type="evidence" value="ECO:0007669"/>
    <property type="project" value="UniProtKB-SubCell"/>
</dbReference>
<evidence type="ECO:0000256" key="4">
    <source>
        <dbReference type="ARBA" id="ARBA00022737"/>
    </source>
</evidence>
<keyword evidence="3" id="KW-0646">Protease inhibitor</keyword>
<evidence type="ECO:0000256" key="1">
    <source>
        <dbReference type="ARBA" id="ARBA00004613"/>
    </source>
</evidence>
<organism evidence="10">
    <name type="scientific">Rhipicephalus pulchellus</name>
    <name type="common">Yellow backed tick</name>
    <name type="synonym">Dermacentor pulchellus</name>
    <dbReference type="NCBI Taxonomy" id="72859"/>
    <lineage>
        <taxon>Eukaryota</taxon>
        <taxon>Metazoa</taxon>
        <taxon>Ecdysozoa</taxon>
        <taxon>Arthropoda</taxon>
        <taxon>Chelicerata</taxon>
        <taxon>Arachnida</taxon>
        <taxon>Acari</taxon>
        <taxon>Parasitiformes</taxon>
        <taxon>Ixodida</taxon>
        <taxon>Ixodoidea</taxon>
        <taxon>Ixodidae</taxon>
        <taxon>Rhipicephalinae</taxon>
        <taxon>Rhipicephalus</taxon>
        <taxon>Rhipicephalus</taxon>
    </lineage>
</organism>
<dbReference type="AlphaFoldDB" id="L7ME17"/>
<dbReference type="InterPro" id="IPR036880">
    <property type="entry name" value="Kunitz_BPTI_sf"/>
</dbReference>
<dbReference type="PROSITE" id="PS00280">
    <property type="entry name" value="BPTI_KUNITZ_1"/>
    <property type="match status" value="1"/>
</dbReference>
<dbReference type="InterPro" id="IPR002223">
    <property type="entry name" value="Kunitz_BPTI"/>
</dbReference>
<feature type="transmembrane region" description="Helical" evidence="8">
    <location>
        <begin position="37"/>
        <end position="54"/>
    </location>
</feature>
<protein>
    <submittedName>
        <fullName evidence="10">Putative bilaris</fullName>
    </submittedName>
</protein>
<keyword evidence="8" id="KW-0472">Membrane</keyword>
<dbReference type="CDD" id="cd00109">
    <property type="entry name" value="Kunitz-type"/>
    <property type="match status" value="1"/>
</dbReference>
<dbReference type="InterPro" id="IPR020901">
    <property type="entry name" value="Prtase_inh_Kunz-CS"/>
</dbReference>
<dbReference type="FunFam" id="4.10.410.10:FF:000020">
    <property type="entry name" value="Collagen, type VI, alpha 3"/>
    <property type="match status" value="1"/>
</dbReference>
<name>L7ME17_RHIPC</name>
<evidence type="ECO:0000313" key="10">
    <source>
        <dbReference type="EMBL" id="JAA62471.1"/>
    </source>
</evidence>
<reference evidence="10" key="2">
    <citation type="journal article" date="2015" name="J. Proteomics">
        <title>Sexual differences in the sialomes of the zebra tick, Rhipicephalus pulchellus.</title>
        <authorList>
            <person name="Tan A.W."/>
            <person name="Francischetti I.M."/>
            <person name="Slovak M."/>
            <person name="Kini R.M."/>
            <person name="Ribeiro J.M."/>
        </authorList>
    </citation>
    <scope>NUCLEOTIDE SEQUENCE</scope>
    <source>
        <tissue evidence="10">Salivary gland</tissue>
    </source>
</reference>
<keyword evidence="8" id="KW-0812">Transmembrane</keyword>
<sequence length="454" mass="47758">KATKRKDTVILTFLYKSVLIALSFFLKKHSTMKPKACVFLLLACVIHVHGFIAMKNTTAICMKEPDSGPCRAYIVRWFYDKRHHACKTFVYGGCQGNSNSFATEQKCQATCMPTSTNQGTCSVDPKPRPCHALAQLWYFDHEENACRRFTPGFCGSTRNKFPTCRKCMMRCSSADAHKACSLAYKKIHYRKYGISWPGEMEPRVRGPSSLMNSLNNFTNPTLGFPGEVGRIVESTGIGSSISKPSFTPSRPTNGAYSRLPVPAPGLTGPILNSGQGSPSIRGLGLPGRTTAGSPSVGNAVEHPARFGPPLLGPRRPGADTPGLDGSLRGGPLLSVPSVNQPGLPGSGLSGSQGTGPTATLPTAIGTGATGPHTTVVVSTPHSLGLAPPSSPIIPSITGHTLSTTMSSGTKPFGLAVPGSTVPAPGTIHTGASLERGSNLTNPPLTIPTHLLNGF</sequence>
<dbReference type="SUPFAM" id="SSF57362">
    <property type="entry name" value="BPTI-like"/>
    <property type="match status" value="2"/>
</dbReference>
<proteinExistence type="evidence at transcript level"/>
<keyword evidence="2" id="KW-0964">Secreted</keyword>
<dbReference type="InterPro" id="IPR050098">
    <property type="entry name" value="TFPI/VKTCI-like"/>
</dbReference>
<feature type="compositionally biased region" description="Polar residues" evidence="7">
    <location>
        <begin position="237"/>
        <end position="255"/>
    </location>
</feature>
<evidence type="ECO:0000256" key="8">
    <source>
        <dbReference type="SAM" id="Phobius"/>
    </source>
</evidence>
<comment type="subcellular location">
    <subcellularLocation>
        <location evidence="1">Secreted</location>
    </subcellularLocation>
</comment>
<accession>L7ME17</accession>
<evidence type="ECO:0000256" key="6">
    <source>
        <dbReference type="ARBA" id="ARBA00023157"/>
    </source>
</evidence>
<feature type="domain" description="BPTI/Kunitz inhibitor" evidence="9">
    <location>
        <begin position="121"/>
        <end position="171"/>
    </location>
</feature>
<keyword evidence="6" id="KW-1015">Disulfide bond</keyword>
<keyword evidence="4" id="KW-0677">Repeat</keyword>
<dbReference type="PANTHER" id="PTHR10083">
    <property type="entry name" value="KUNITZ-TYPE PROTEASE INHIBITOR-RELATED"/>
    <property type="match status" value="1"/>
</dbReference>
<dbReference type="Gene3D" id="4.10.410.10">
    <property type="entry name" value="Pancreatic trypsin inhibitor Kunitz domain"/>
    <property type="match status" value="2"/>
</dbReference>
<evidence type="ECO:0000256" key="2">
    <source>
        <dbReference type="ARBA" id="ARBA00022525"/>
    </source>
</evidence>
<feature type="compositionally biased region" description="Low complexity" evidence="7">
    <location>
        <begin position="305"/>
        <end position="315"/>
    </location>
</feature>
<dbReference type="PROSITE" id="PS50279">
    <property type="entry name" value="BPTI_KUNITZ_2"/>
    <property type="match status" value="2"/>
</dbReference>
<feature type="domain" description="BPTI/Kunitz inhibitor" evidence="9">
    <location>
        <begin position="61"/>
        <end position="111"/>
    </location>
</feature>
<evidence type="ECO:0000259" key="9">
    <source>
        <dbReference type="PROSITE" id="PS50279"/>
    </source>
</evidence>